<comment type="caution">
    <text evidence="1">The sequence shown here is derived from an EMBL/GenBank/DDBJ whole genome shotgun (WGS) entry which is preliminary data.</text>
</comment>
<protein>
    <submittedName>
        <fullName evidence="1">Histidine kinase</fullName>
    </submittedName>
</protein>
<keyword evidence="1" id="KW-0808">Transferase</keyword>
<dbReference type="AlphaFoldDB" id="A0A482Y294"/>
<keyword evidence="1" id="KW-0418">Kinase</keyword>
<dbReference type="GO" id="GO:0016301">
    <property type="term" value="F:kinase activity"/>
    <property type="evidence" value="ECO:0007669"/>
    <property type="project" value="UniProtKB-KW"/>
</dbReference>
<dbReference type="OrthoDB" id="302327at2157"/>
<accession>A0A482Y294</accession>
<proteinExistence type="predicted"/>
<organism evidence="1 2">
    <name type="scientific">Natrinema altunense</name>
    <dbReference type="NCBI Taxonomy" id="222984"/>
    <lineage>
        <taxon>Archaea</taxon>
        <taxon>Methanobacteriati</taxon>
        <taxon>Methanobacteriota</taxon>
        <taxon>Stenosarchaea group</taxon>
        <taxon>Halobacteria</taxon>
        <taxon>Halobacteriales</taxon>
        <taxon>Natrialbaceae</taxon>
        <taxon>Natrinema</taxon>
    </lineage>
</organism>
<gene>
    <name evidence="1" type="ORF">ELS17_01720</name>
</gene>
<evidence type="ECO:0000313" key="2">
    <source>
        <dbReference type="Proteomes" id="UP000292704"/>
    </source>
</evidence>
<dbReference type="EMBL" id="SHMR01000001">
    <property type="protein sequence ID" value="RZH68215.1"/>
    <property type="molecule type" value="Genomic_DNA"/>
</dbReference>
<sequence>MSLRSFIDEIGTPDRTIAVISDDTTGPLERMLAETFAEQPVGVESNVTIPAASDIGPEIERALEAAGDTAVLFEDGQPVAASPMLELYDSILAINSDLFVTGARGVGEIELPAVLANLDETRLRLCGYPLSDKEKLLLIIVSRYIEQRAWATGRGTLRSAFQRLSRIGDEIGTRDVYAKLAATDVETHVYGIDDGATVDLDVTAHTGPGSEYRDAWFVVYDPTGAGAAAAAESASGPVALVCLETEPRTWDGFWTYDPDRVAAIDAYIAREL</sequence>
<dbReference type="Proteomes" id="UP000292704">
    <property type="component" value="Unassembled WGS sequence"/>
</dbReference>
<reference evidence="1 2" key="1">
    <citation type="submission" date="2019-02" db="EMBL/GenBank/DDBJ databases">
        <title>Genome analysis provides insights into bioremediation potentialities and Haloocin production by Natrinema altunense strain 4.1R isolated from Chott Douz in Tunisian desert.</title>
        <authorList>
            <person name="Najjari A."/>
            <person name="Youssef N."/>
            <person name="Ben Dhia O."/>
            <person name="Ferjani R."/>
            <person name="El Hidri D."/>
            <person name="Ouzari H.I."/>
            <person name="Cherif A."/>
        </authorList>
    </citation>
    <scope>NUCLEOTIDE SEQUENCE [LARGE SCALE GENOMIC DNA]</scope>
    <source>
        <strain evidence="1 2">4.1R</strain>
    </source>
</reference>
<name>A0A482Y294_9EURY</name>
<dbReference type="RefSeq" id="WP_130169277.1">
    <property type="nucleotide sequence ID" value="NZ_SHMR01000001.1"/>
</dbReference>
<dbReference type="STRING" id="222984.GCA_000731985_01850"/>
<evidence type="ECO:0000313" key="1">
    <source>
        <dbReference type="EMBL" id="RZH68215.1"/>
    </source>
</evidence>